<evidence type="ECO:0000313" key="2">
    <source>
        <dbReference type="Proteomes" id="UP000256541"/>
    </source>
</evidence>
<dbReference type="RefSeq" id="WP_116410764.1">
    <property type="nucleotide sequence ID" value="NZ_NBXB01000017.1"/>
</dbReference>
<organism evidence="1 2">
    <name type="scientific">Subtercola boreus</name>
    <dbReference type="NCBI Taxonomy" id="120213"/>
    <lineage>
        <taxon>Bacteria</taxon>
        <taxon>Bacillati</taxon>
        <taxon>Actinomycetota</taxon>
        <taxon>Actinomycetes</taxon>
        <taxon>Micrococcales</taxon>
        <taxon>Microbacteriaceae</taxon>
        <taxon>Subtercola</taxon>
    </lineage>
</organism>
<evidence type="ECO:0000313" key="1">
    <source>
        <dbReference type="EMBL" id="RFA15826.1"/>
    </source>
</evidence>
<dbReference type="SUPFAM" id="SSF55166">
    <property type="entry name" value="Hedgehog/DD-peptidase"/>
    <property type="match status" value="1"/>
</dbReference>
<dbReference type="AlphaFoldDB" id="A0A3E0W101"/>
<dbReference type="OrthoDB" id="177147at2"/>
<protein>
    <recommendedName>
        <fullName evidence="3">Peptidase M15B domain-containing protein</fullName>
    </recommendedName>
</protein>
<reference evidence="1 2" key="1">
    <citation type="submission" date="2017-04" db="EMBL/GenBank/DDBJ databases">
        <title>Comparative genome analysis of Subtercola boreus.</title>
        <authorList>
            <person name="Cho Y.-J."/>
            <person name="Cho A."/>
            <person name="Kim O.-S."/>
            <person name="Lee J.-I."/>
        </authorList>
    </citation>
    <scope>NUCLEOTIDE SEQUENCE [LARGE SCALE GENOMIC DNA]</scope>
    <source>
        <strain evidence="1 2">P27479</strain>
    </source>
</reference>
<gene>
    <name evidence="1" type="ORF">B7R22_05310</name>
</gene>
<name>A0A3E0W101_9MICO</name>
<sequence length="278" mass="30505">MAWVNWAKCENGEVPNSLTVVIGTFGQKELRLNPAAAAAFLAWDAEFFGRTGIHIRFSETGRDIATQDYLYDGWVNRRPGFFPAAKPKTSTHGEWTAGDVLSSVYSARMELHDILVETGHNHGWSWELVGEPSREPWHFNFIGDPLSLTVAQFNARHTQGEDDMSAQDVADIKTAVTAAAADTVQKLKPSATIAGRTADGGIAIFGADFVEDGIAEPARLGKRGRRIFRSADEYGTFKTICDTINANGGEAPVLPTFDKVVFLDENGWATFNSFYQEP</sequence>
<comment type="caution">
    <text evidence="1">The sequence shown here is derived from an EMBL/GenBank/DDBJ whole genome shotgun (WGS) entry which is preliminary data.</text>
</comment>
<evidence type="ECO:0008006" key="3">
    <source>
        <dbReference type="Google" id="ProtNLM"/>
    </source>
</evidence>
<proteinExistence type="predicted"/>
<dbReference type="EMBL" id="NBXB01000017">
    <property type="protein sequence ID" value="RFA15826.1"/>
    <property type="molecule type" value="Genomic_DNA"/>
</dbReference>
<dbReference type="InterPro" id="IPR009045">
    <property type="entry name" value="Zn_M74/Hedgehog-like"/>
</dbReference>
<dbReference type="Proteomes" id="UP000256541">
    <property type="component" value="Unassembled WGS sequence"/>
</dbReference>
<dbReference type="Gene3D" id="3.30.1380.10">
    <property type="match status" value="1"/>
</dbReference>
<accession>A0A3E0W101</accession>